<evidence type="ECO:0000313" key="3">
    <source>
        <dbReference type="Proteomes" id="UP000828390"/>
    </source>
</evidence>
<dbReference type="AlphaFoldDB" id="A0A9D4CFQ3"/>
<keyword evidence="3" id="KW-1185">Reference proteome</keyword>
<feature type="region of interest" description="Disordered" evidence="1">
    <location>
        <begin position="26"/>
        <end position="79"/>
    </location>
</feature>
<dbReference type="Proteomes" id="UP000828390">
    <property type="component" value="Unassembled WGS sequence"/>
</dbReference>
<accession>A0A9D4CFQ3</accession>
<reference evidence="2" key="2">
    <citation type="submission" date="2020-11" db="EMBL/GenBank/DDBJ databases">
        <authorList>
            <person name="McCartney M.A."/>
            <person name="Auch B."/>
            <person name="Kono T."/>
            <person name="Mallez S."/>
            <person name="Becker A."/>
            <person name="Gohl D.M."/>
            <person name="Silverstein K.A.T."/>
            <person name="Koren S."/>
            <person name="Bechman K.B."/>
            <person name="Herman A."/>
            <person name="Abrahante J.E."/>
            <person name="Garbe J."/>
        </authorList>
    </citation>
    <scope>NUCLEOTIDE SEQUENCE</scope>
    <source>
        <strain evidence="2">Duluth1</strain>
        <tissue evidence="2">Whole animal</tissue>
    </source>
</reference>
<protein>
    <submittedName>
        <fullName evidence="2">Uncharacterized protein</fullName>
    </submittedName>
</protein>
<organism evidence="2 3">
    <name type="scientific">Dreissena polymorpha</name>
    <name type="common">Zebra mussel</name>
    <name type="synonym">Mytilus polymorpha</name>
    <dbReference type="NCBI Taxonomy" id="45954"/>
    <lineage>
        <taxon>Eukaryota</taxon>
        <taxon>Metazoa</taxon>
        <taxon>Spiralia</taxon>
        <taxon>Lophotrochozoa</taxon>
        <taxon>Mollusca</taxon>
        <taxon>Bivalvia</taxon>
        <taxon>Autobranchia</taxon>
        <taxon>Heteroconchia</taxon>
        <taxon>Euheterodonta</taxon>
        <taxon>Imparidentia</taxon>
        <taxon>Neoheterodontei</taxon>
        <taxon>Myida</taxon>
        <taxon>Dreissenoidea</taxon>
        <taxon>Dreissenidae</taxon>
        <taxon>Dreissena</taxon>
    </lineage>
</organism>
<evidence type="ECO:0000256" key="1">
    <source>
        <dbReference type="SAM" id="MobiDB-lite"/>
    </source>
</evidence>
<gene>
    <name evidence="2" type="ORF">DPMN_049446</name>
</gene>
<reference evidence="2" key="1">
    <citation type="journal article" date="2019" name="bioRxiv">
        <title>The Genome of the Zebra Mussel, Dreissena polymorpha: A Resource for Invasive Species Research.</title>
        <authorList>
            <person name="McCartney M.A."/>
            <person name="Auch B."/>
            <person name="Kono T."/>
            <person name="Mallez S."/>
            <person name="Zhang Y."/>
            <person name="Obille A."/>
            <person name="Becker A."/>
            <person name="Abrahante J.E."/>
            <person name="Garbe J."/>
            <person name="Badalamenti J.P."/>
            <person name="Herman A."/>
            <person name="Mangelson H."/>
            <person name="Liachko I."/>
            <person name="Sullivan S."/>
            <person name="Sone E.D."/>
            <person name="Koren S."/>
            <person name="Silverstein K.A.T."/>
            <person name="Beckman K.B."/>
            <person name="Gohl D.M."/>
        </authorList>
    </citation>
    <scope>NUCLEOTIDE SEQUENCE</scope>
    <source>
        <strain evidence="2">Duluth1</strain>
        <tissue evidence="2">Whole animal</tissue>
    </source>
</reference>
<comment type="caution">
    <text evidence="2">The sequence shown here is derived from an EMBL/GenBank/DDBJ whole genome shotgun (WGS) entry which is preliminary data.</text>
</comment>
<proteinExistence type="predicted"/>
<sequence>MQNSIKVFLVILNKSNIFLLQTLKTIRTDDGHSQQKGNVTKDDGHSQQKGNVTKDDGHSQQKGNVTKDQTQPKGYPQDD</sequence>
<feature type="compositionally biased region" description="Basic and acidic residues" evidence="1">
    <location>
        <begin position="26"/>
        <end position="59"/>
    </location>
</feature>
<evidence type="ECO:0000313" key="2">
    <source>
        <dbReference type="EMBL" id="KAH3723652.1"/>
    </source>
</evidence>
<dbReference type="EMBL" id="JAIWYP010000012">
    <property type="protein sequence ID" value="KAH3723652.1"/>
    <property type="molecule type" value="Genomic_DNA"/>
</dbReference>
<feature type="compositionally biased region" description="Polar residues" evidence="1">
    <location>
        <begin position="60"/>
        <end position="72"/>
    </location>
</feature>
<name>A0A9D4CFQ3_DREPO</name>